<evidence type="ECO:0000256" key="1">
    <source>
        <dbReference type="ARBA" id="ARBA00010607"/>
    </source>
</evidence>
<dbReference type="PROSITE" id="PS00316">
    <property type="entry name" value="THAUMATIN_1"/>
    <property type="match status" value="1"/>
</dbReference>
<feature type="disulfide bond" evidence="4">
    <location>
        <begin position="83"/>
        <end position="93"/>
    </location>
</feature>
<evidence type="ECO:0000313" key="6">
    <source>
        <dbReference type="Proteomes" id="UP001604277"/>
    </source>
</evidence>
<comment type="caution">
    <text evidence="5">The sequence shown here is derived from an EMBL/GenBank/DDBJ whole genome shotgun (WGS) entry which is preliminary data.</text>
</comment>
<dbReference type="FunFam" id="2.60.110.10:FF:000003">
    <property type="entry name" value="Thaumatin I"/>
    <property type="match status" value="1"/>
</dbReference>
<name>A0ABD1W6F4_9LAMI</name>
<comment type="similarity">
    <text evidence="1">Belongs to the thaumatin family.</text>
</comment>
<feature type="disulfide bond" evidence="4">
    <location>
        <begin position="162"/>
        <end position="172"/>
    </location>
</feature>
<evidence type="ECO:0000256" key="3">
    <source>
        <dbReference type="ARBA" id="ARBA00023157"/>
    </source>
</evidence>
<evidence type="ECO:0000256" key="4">
    <source>
        <dbReference type="PIRSR" id="PIRSR002703-1"/>
    </source>
</evidence>
<dbReference type="Pfam" id="PF00314">
    <property type="entry name" value="Thaumatin"/>
    <property type="match status" value="1"/>
</dbReference>
<gene>
    <name evidence="5" type="ORF">Fot_13273</name>
</gene>
<dbReference type="AlphaFoldDB" id="A0ABD1W6F4"/>
<feature type="disulfide bond" evidence="4">
    <location>
        <begin position="176"/>
        <end position="185"/>
    </location>
</feature>
<organism evidence="5 6">
    <name type="scientific">Forsythia ovata</name>
    <dbReference type="NCBI Taxonomy" id="205694"/>
    <lineage>
        <taxon>Eukaryota</taxon>
        <taxon>Viridiplantae</taxon>
        <taxon>Streptophyta</taxon>
        <taxon>Embryophyta</taxon>
        <taxon>Tracheophyta</taxon>
        <taxon>Spermatophyta</taxon>
        <taxon>Magnoliopsida</taxon>
        <taxon>eudicotyledons</taxon>
        <taxon>Gunneridae</taxon>
        <taxon>Pentapetalae</taxon>
        <taxon>asterids</taxon>
        <taxon>lamiids</taxon>
        <taxon>Lamiales</taxon>
        <taxon>Oleaceae</taxon>
        <taxon>Forsythieae</taxon>
        <taxon>Forsythia</taxon>
    </lineage>
</organism>
<dbReference type="SUPFAM" id="SSF49870">
    <property type="entry name" value="Osmotin, thaumatin-like protein"/>
    <property type="match status" value="1"/>
</dbReference>
<dbReference type="InterPro" id="IPR017949">
    <property type="entry name" value="Thaumatin_CS"/>
</dbReference>
<keyword evidence="6" id="KW-1185">Reference proteome</keyword>
<feature type="disulfide bond" evidence="4">
    <location>
        <begin position="98"/>
        <end position="104"/>
    </location>
</feature>
<dbReference type="PROSITE" id="PS51367">
    <property type="entry name" value="THAUMATIN_2"/>
    <property type="match status" value="1"/>
</dbReference>
<dbReference type="Proteomes" id="UP001604277">
    <property type="component" value="Unassembled WGS sequence"/>
</dbReference>
<dbReference type="SMART" id="SM00205">
    <property type="entry name" value="THN"/>
    <property type="match status" value="1"/>
</dbReference>
<sequence>MASTPFILNMGSFKSISIFIISLASLFFHCTSVAKIDIRNNCPFTVWAAAIPGGGMQLNNGQTWTIYPNYATGGSRIWARTGCSFDSSGRGRCETGDCNGLLQCQAYGAPPNTLVEYALNLVNKDFFDISLVDGFNVKIEFSPTSGGCTRGIRCTADVNGQCPNELRVPGGCNNPCTVFKTIEYCCNSDRCGPTKYSKFFKDRCPDAYSYLKDDQTSLFNCTGGSNYRNLLPTFRAVLHQILQLIFLHSDAR</sequence>
<feature type="disulfide bond" evidence="4">
    <location>
        <begin position="186"/>
        <end position="191"/>
    </location>
</feature>
<protein>
    <submittedName>
        <fullName evidence="5">Osmotin-like protein OSM34</fullName>
    </submittedName>
</protein>
<dbReference type="Gene3D" id="2.60.110.10">
    <property type="entry name" value="Thaumatin"/>
    <property type="match status" value="1"/>
</dbReference>
<accession>A0ABD1W6F4</accession>
<evidence type="ECO:0000313" key="5">
    <source>
        <dbReference type="EMBL" id="KAL2544040.1"/>
    </source>
</evidence>
<dbReference type="EMBL" id="JBFOLJ010000004">
    <property type="protein sequence ID" value="KAL2544040.1"/>
    <property type="molecule type" value="Genomic_DNA"/>
</dbReference>
<dbReference type="InterPro" id="IPR001938">
    <property type="entry name" value="Thaumatin"/>
</dbReference>
<proteinExistence type="inferred from homology"/>
<evidence type="ECO:0000256" key="2">
    <source>
        <dbReference type="ARBA" id="ARBA00022729"/>
    </source>
</evidence>
<dbReference type="PRINTS" id="PR00347">
    <property type="entry name" value="THAUMATIN"/>
</dbReference>
<dbReference type="PIRSF" id="PIRSF002703">
    <property type="entry name" value="Thaumatin"/>
    <property type="match status" value="1"/>
</dbReference>
<keyword evidence="2" id="KW-0732">Signal</keyword>
<reference evidence="6" key="1">
    <citation type="submission" date="2024-07" db="EMBL/GenBank/DDBJ databases">
        <title>Two chromosome-level genome assemblies of Korean endemic species Abeliophyllum distichum and Forsythia ovata (Oleaceae).</title>
        <authorList>
            <person name="Jang H."/>
        </authorList>
    </citation>
    <scope>NUCLEOTIDE SEQUENCE [LARGE SCALE GENOMIC DNA]</scope>
</reference>
<feature type="disulfide bond" evidence="4">
    <location>
        <begin position="154"/>
        <end position="204"/>
    </location>
</feature>
<keyword evidence="3 4" id="KW-1015">Disulfide bond</keyword>
<dbReference type="PANTHER" id="PTHR31048">
    <property type="entry name" value="OS03G0233200 PROTEIN"/>
    <property type="match status" value="1"/>
</dbReference>
<dbReference type="InterPro" id="IPR037176">
    <property type="entry name" value="Osmotin/thaumatin-like_sf"/>
</dbReference>